<gene>
    <name evidence="10" type="ORF">K6Y31_11195</name>
</gene>
<organism evidence="10 11">
    <name type="scientific">Motilimonas cestriensis</name>
    <dbReference type="NCBI Taxonomy" id="2742685"/>
    <lineage>
        <taxon>Bacteria</taxon>
        <taxon>Pseudomonadati</taxon>
        <taxon>Pseudomonadota</taxon>
        <taxon>Gammaproteobacteria</taxon>
        <taxon>Alteromonadales</taxon>
        <taxon>Alteromonadales genera incertae sedis</taxon>
        <taxon>Motilimonas</taxon>
    </lineage>
</organism>
<dbReference type="RefSeq" id="WP_233052866.1">
    <property type="nucleotide sequence ID" value="NZ_JAIMJA010000010.1"/>
</dbReference>
<dbReference type="Proteomes" id="UP001201273">
    <property type="component" value="Unassembled WGS sequence"/>
</dbReference>
<dbReference type="EMBL" id="JAIMJA010000010">
    <property type="protein sequence ID" value="MCE2595381.1"/>
    <property type="molecule type" value="Genomic_DNA"/>
</dbReference>
<evidence type="ECO:0000259" key="9">
    <source>
        <dbReference type="PROSITE" id="PS50893"/>
    </source>
</evidence>
<keyword evidence="6" id="KW-0547">Nucleotide-binding</keyword>
<dbReference type="InterPro" id="IPR027417">
    <property type="entry name" value="P-loop_NTPase"/>
</dbReference>
<dbReference type="SMART" id="SM00382">
    <property type="entry name" value="AAA"/>
    <property type="match status" value="1"/>
</dbReference>
<protein>
    <submittedName>
        <fullName evidence="10">ATP-binding cassette domain-containing protein</fullName>
    </submittedName>
</protein>
<name>A0ABS8W8P8_9GAMM</name>
<comment type="subcellular location">
    <subcellularLocation>
        <location evidence="1">Cell inner membrane</location>
        <topology evidence="1">Peripheral membrane protein</topology>
    </subcellularLocation>
</comment>
<comment type="caution">
    <text evidence="10">The sequence shown here is derived from an EMBL/GenBank/DDBJ whole genome shotgun (WGS) entry which is preliminary data.</text>
</comment>
<dbReference type="InterPro" id="IPR003439">
    <property type="entry name" value="ABC_transporter-like_ATP-bd"/>
</dbReference>
<dbReference type="Pfam" id="PF00005">
    <property type="entry name" value="ABC_tran"/>
    <property type="match status" value="1"/>
</dbReference>
<keyword evidence="3" id="KW-0813">Transport</keyword>
<dbReference type="PROSITE" id="PS00211">
    <property type="entry name" value="ABC_TRANSPORTER_1"/>
    <property type="match status" value="1"/>
</dbReference>
<keyword evidence="8" id="KW-0472">Membrane</keyword>
<dbReference type="Gene3D" id="3.40.50.300">
    <property type="entry name" value="P-loop containing nucleotide triphosphate hydrolases"/>
    <property type="match status" value="1"/>
</dbReference>
<evidence type="ECO:0000256" key="3">
    <source>
        <dbReference type="ARBA" id="ARBA00022448"/>
    </source>
</evidence>
<evidence type="ECO:0000256" key="8">
    <source>
        <dbReference type="ARBA" id="ARBA00023136"/>
    </source>
</evidence>
<accession>A0ABS8W8P8</accession>
<dbReference type="CDD" id="cd03257">
    <property type="entry name" value="ABC_NikE_OppD_transporters"/>
    <property type="match status" value="1"/>
</dbReference>
<evidence type="ECO:0000256" key="5">
    <source>
        <dbReference type="ARBA" id="ARBA00022519"/>
    </source>
</evidence>
<proteinExistence type="inferred from homology"/>
<evidence type="ECO:0000256" key="2">
    <source>
        <dbReference type="ARBA" id="ARBA00005417"/>
    </source>
</evidence>
<feature type="domain" description="ABC transporter" evidence="9">
    <location>
        <begin position="5"/>
        <end position="250"/>
    </location>
</feature>
<dbReference type="SUPFAM" id="SSF52540">
    <property type="entry name" value="P-loop containing nucleoside triphosphate hydrolases"/>
    <property type="match status" value="1"/>
</dbReference>
<dbReference type="InterPro" id="IPR003593">
    <property type="entry name" value="AAA+_ATPase"/>
</dbReference>
<keyword evidence="4" id="KW-1003">Cell membrane</keyword>
<sequence>MIPVLSVNKLSKSYVQHHGLFSKKSITAFAPVSFELEQGKTLAIVGESGSGKSSLAKALTGVITPSSGSICIDGINMADKDHKQRCCQIRMIFQDPTTSLNPRSQIGRILKSPLLLNTELSEQEMDIRVSDALRQVGLLTEHAQFYPRMLSSGQKQRVALARALILKPKIIVADEVLATLDVSVRSQLINLILDVQREQNISFIMVAYNLGIVRHISDEIIVMHEGHIVESGPTAEVLDNPQHTITQRLLMNQQVQFRK</sequence>
<keyword evidence="5" id="KW-0997">Cell inner membrane</keyword>
<dbReference type="PROSITE" id="PS50893">
    <property type="entry name" value="ABC_TRANSPORTER_2"/>
    <property type="match status" value="1"/>
</dbReference>
<dbReference type="InterPro" id="IPR017871">
    <property type="entry name" value="ABC_transporter-like_CS"/>
</dbReference>
<reference evidence="10 11" key="1">
    <citation type="journal article" date="2022" name="Environ. Microbiol. Rep.">
        <title>Eco-phylogenetic analyses reveal divergent evolution of vitamin B12 metabolism in the marine bacterial family 'Psychromonadaceae'.</title>
        <authorList>
            <person name="Jin X."/>
            <person name="Yang Y."/>
            <person name="Cao H."/>
            <person name="Gao B."/>
            <person name="Zhao Z."/>
        </authorList>
    </citation>
    <scope>NUCLEOTIDE SEQUENCE [LARGE SCALE GENOMIC DNA]</scope>
    <source>
        <strain evidence="10 11">MKS20</strain>
    </source>
</reference>
<dbReference type="InterPro" id="IPR050319">
    <property type="entry name" value="ABC_transp_ATP-bind"/>
</dbReference>
<evidence type="ECO:0000256" key="4">
    <source>
        <dbReference type="ARBA" id="ARBA00022475"/>
    </source>
</evidence>
<evidence type="ECO:0000256" key="1">
    <source>
        <dbReference type="ARBA" id="ARBA00004417"/>
    </source>
</evidence>
<dbReference type="PANTHER" id="PTHR43776:SF4">
    <property type="entry name" value="PUTRESCINE EXPORT SYSTEM ATP-BINDING PROTEIN SAPF"/>
    <property type="match status" value="1"/>
</dbReference>
<evidence type="ECO:0000256" key="7">
    <source>
        <dbReference type="ARBA" id="ARBA00022840"/>
    </source>
</evidence>
<dbReference type="GO" id="GO:0005524">
    <property type="term" value="F:ATP binding"/>
    <property type="evidence" value="ECO:0007669"/>
    <property type="project" value="UniProtKB-KW"/>
</dbReference>
<evidence type="ECO:0000313" key="10">
    <source>
        <dbReference type="EMBL" id="MCE2595381.1"/>
    </source>
</evidence>
<keyword evidence="7 10" id="KW-0067">ATP-binding</keyword>
<comment type="similarity">
    <text evidence="2">Belongs to the ABC transporter superfamily.</text>
</comment>
<dbReference type="PANTHER" id="PTHR43776">
    <property type="entry name" value="TRANSPORT ATP-BINDING PROTEIN"/>
    <property type="match status" value="1"/>
</dbReference>
<keyword evidence="11" id="KW-1185">Reference proteome</keyword>
<evidence type="ECO:0000256" key="6">
    <source>
        <dbReference type="ARBA" id="ARBA00022741"/>
    </source>
</evidence>
<evidence type="ECO:0000313" key="11">
    <source>
        <dbReference type="Proteomes" id="UP001201273"/>
    </source>
</evidence>